<dbReference type="Pfam" id="PF00441">
    <property type="entry name" value="Acyl-CoA_dh_1"/>
    <property type="match status" value="1"/>
</dbReference>
<keyword evidence="5" id="KW-0560">Oxidoreductase</keyword>
<dbReference type="Pfam" id="PF02770">
    <property type="entry name" value="Acyl-CoA_dh_M"/>
    <property type="match status" value="1"/>
</dbReference>
<dbReference type="FunFam" id="2.40.110.10:FF:000002">
    <property type="entry name" value="Acyl-CoA dehydrogenase fadE12"/>
    <property type="match status" value="1"/>
</dbReference>
<name>X0WT52_9ZZZZ</name>
<gene>
    <name evidence="9" type="ORF">S01H1_68659</name>
</gene>
<evidence type="ECO:0000256" key="3">
    <source>
        <dbReference type="ARBA" id="ARBA00022630"/>
    </source>
</evidence>
<dbReference type="Pfam" id="PF02771">
    <property type="entry name" value="Acyl-CoA_dh_N"/>
    <property type="match status" value="1"/>
</dbReference>
<accession>X0WT52</accession>
<keyword evidence="4" id="KW-0274">FAD</keyword>
<evidence type="ECO:0000259" key="6">
    <source>
        <dbReference type="Pfam" id="PF00441"/>
    </source>
</evidence>
<reference evidence="9" key="1">
    <citation type="journal article" date="2014" name="Front. Microbiol.">
        <title>High frequency of phylogenetically diverse reductive dehalogenase-homologous genes in deep subseafloor sedimentary metagenomes.</title>
        <authorList>
            <person name="Kawai M."/>
            <person name="Futagami T."/>
            <person name="Toyoda A."/>
            <person name="Takaki Y."/>
            <person name="Nishi S."/>
            <person name="Hori S."/>
            <person name="Arai W."/>
            <person name="Tsubouchi T."/>
            <person name="Morono Y."/>
            <person name="Uchiyama I."/>
            <person name="Ito T."/>
            <person name="Fujiyama A."/>
            <person name="Inagaki F."/>
            <person name="Takami H."/>
        </authorList>
    </citation>
    <scope>NUCLEOTIDE SEQUENCE</scope>
    <source>
        <strain evidence="9">Expedition CK06-06</strain>
    </source>
</reference>
<dbReference type="AlphaFoldDB" id="X0WT52"/>
<dbReference type="InterPro" id="IPR036250">
    <property type="entry name" value="AcylCo_DH-like_C"/>
</dbReference>
<dbReference type="Gene3D" id="1.10.540.10">
    <property type="entry name" value="Acyl-CoA dehydrogenase/oxidase, N-terminal domain"/>
    <property type="match status" value="1"/>
</dbReference>
<dbReference type="SUPFAM" id="SSF56645">
    <property type="entry name" value="Acyl-CoA dehydrogenase NM domain-like"/>
    <property type="match status" value="1"/>
</dbReference>
<dbReference type="PANTHER" id="PTHR43884">
    <property type="entry name" value="ACYL-COA DEHYDROGENASE"/>
    <property type="match status" value="1"/>
</dbReference>
<keyword evidence="3" id="KW-0285">Flavoprotein</keyword>
<feature type="domain" description="Acyl-CoA dehydrogenase/oxidase C-terminal" evidence="6">
    <location>
        <begin position="183"/>
        <end position="245"/>
    </location>
</feature>
<dbReference type="Gene3D" id="2.40.110.10">
    <property type="entry name" value="Butyryl-CoA Dehydrogenase, subunit A, domain 2"/>
    <property type="match status" value="1"/>
</dbReference>
<feature type="non-terminal residue" evidence="9">
    <location>
        <position position="1"/>
    </location>
</feature>
<feature type="domain" description="Acyl-CoA dehydrogenase/oxidase N-terminal" evidence="8">
    <location>
        <begin position="2"/>
        <end position="76"/>
    </location>
</feature>
<dbReference type="GO" id="GO:0050660">
    <property type="term" value="F:flavin adenine dinucleotide binding"/>
    <property type="evidence" value="ECO:0007669"/>
    <property type="project" value="InterPro"/>
</dbReference>
<protein>
    <recommendedName>
        <fullName evidence="10">Acyl-CoA dehydrogenase</fullName>
    </recommendedName>
</protein>
<dbReference type="EMBL" id="BARS01045534">
    <property type="protein sequence ID" value="GAG33835.1"/>
    <property type="molecule type" value="Genomic_DNA"/>
</dbReference>
<dbReference type="PANTHER" id="PTHR43884:SF12">
    <property type="entry name" value="ISOVALERYL-COA DEHYDROGENASE, MITOCHONDRIAL-RELATED"/>
    <property type="match status" value="1"/>
</dbReference>
<dbReference type="InterPro" id="IPR009100">
    <property type="entry name" value="AcylCoA_DH/oxidase_NM_dom_sf"/>
</dbReference>
<dbReference type="InterPro" id="IPR013786">
    <property type="entry name" value="AcylCoA_DH/ox_N"/>
</dbReference>
<evidence type="ECO:0000259" key="8">
    <source>
        <dbReference type="Pfam" id="PF02771"/>
    </source>
</evidence>
<comment type="similarity">
    <text evidence="2">Belongs to the acyl-CoA dehydrogenase family.</text>
</comment>
<feature type="non-terminal residue" evidence="9">
    <location>
        <position position="247"/>
    </location>
</feature>
<dbReference type="InterPro" id="IPR037069">
    <property type="entry name" value="AcylCoA_DH/ox_N_sf"/>
</dbReference>
<comment type="caution">
    <text evidence="9">The sequence shown here is derived from an EMBL/GenBank/DDBJ whole genome shotgun (WGS) entry which is preliminary data.</text>
</comment>
<dbReference type="InterPro" id="IPR006091">
    <property type="entry name" value="Acyl-CoA_Oxase/DH_mid-dom"/>
</dbReference>
<organism evidence="9">
    <name type="scientific">marine sediment metagenome</name>
    <dbReference type="NCBI Taxonomy" id="412755"/>
    <lineage>
        <taxon>unclassified sequences</taxon>
        <taxon>metagenomes</taxon>
        <taxon>ecological metagenomes</taxon>
    </lineage>
</organism>
<evidence type="ECO:0000256" key="2">
    <source>
        <dbReference type="ARBA" id="ARBA00009347"/>
    </source>
</evidence>
<evidence type="ECO:0000256" key="1">
    <source>
        <dbReference type="ARBA" id="ARBA00001974"/>
    </source>
</evidence>
<proteinExistence type="inferred from homology"/>
<dbReference type="InterPro" id="IPR046373">
    <property type="entry name" value="Acyl-CoA_Oxase/DH_mid-dom_sf"/>
</dbReference>
<comment type="cofactor">
    <cofactor evidence="1">
        <name>FAD</name>
        <dbReference type="ChEBI" id="CHEBI:57692"/>
    </cofactor>
</comment>
<dbReference type="SUPFAM" id="SSF47203">
    <property type="entry name" value="Acyl-CoA dehydrogenase C-terminal domain-like"/>
    <property type="match status" value="1"/>
</dbReference>
<evidence type="ECO:0000256" key="4">
    <source>
        <dbReference type="ARBA" id="ARBA00022827"/>
    </source>
</evidence>
<sequence>RAVGDLDFFGMRYPEEVGGNEQDVVTYCLAVEELARGSLSVAAACTMQSLMGTYFLYRSGDPGILEEFFRPALAGERVGTICFTEPGAGSDLSAIATTAKRVGEEWVITGDKTWITSAPVADFFTVWAKTSEKELAPFLVPRETRGLTVGRSIGKMGVRASVTSDVFFEECRVPARFLLVDPGSGRKVLEEILEKIRLMTGALAVGAGQGALEAALSYAAERVQFGKPIQAFQAVKLRLADIRANSA</sequence>
<evidence type="ECO:0000313" key="9">
    <source>
        <dbReference type="EMBL" id="GAG33835.1"/>
    </source>
</evidence>
<evidence type="ECO:0008006" key="10">
    <source>
        <dbReference type="Google" id="ProtNLM"/>
    </source>
</evidence>
<dbReference type="Gene3D" id="1.20.140.10">
    <property type="entry name" value="Butyryl-CoA Dehydrogenase, subunit A, domain 3"/>
    <property type="match status" value="1"/>
</dbReference>
<feature type="domain" description="Acyl-CoA oxidase/dehydrogenase middle" evidence="7">
    <location>
        <begin position="81"/>
        <end position="171"/>
    </location>
</feature>
<dbReference type="InterPro" id="IPR009075">
    <property type="entry name" value="AcylCo_DH/oxidase_C"/>
</dbReference>
<dbReference type="GO" id="GO:0003995">
    <property type="term" value="F:acyl-CoA dehydrogenase activity"/>
    <property type="evidence" value="ECO:0007669"/>
    <property type="project" value="TreeGrafter"/>
</dbReference>
<evidence type="ECO:0000259" key="7">
    <source>
        <dbReference type="Pfam" id="PF02770"/>
    </source>
</evidence>
<evidence type="ECO:0000256" key="5">
    <source>
        <dbReference type="ARBA" id="ARBA00023002"/>
    </source>
</evidence>